<sequence>MNKLISFIVLALAATSSLAANDSTATGQAVQYHYGMQLDIAEVVSITPLPTGCQVGPATMVYIDHQGQTHTVNYSVMGECWGSTND</sequence>
<evidence type="ECO:0000313" key="3">
    <source>
        <dbReference type="Proteomes" id="UP000717995"/>
    </source>
</evidence>
<proteinExistence type="predicted"/>
<accession>A0ABS2IB78</accession>
<dbReference type="Pfam" id="PF10976">
    <property type="entry name" value="DUF2790"/>
    <property type="match status" value="1"/>
</dbReference>
<dbReference type="Proteomes" id="UP000717995">
    <property type="component" value="Unassembled WGS sequence"/>
</dbReference>
<name>A0ABS2IB78_9GAMM</name>
<keyword evidence="3" id="KW-1185">Reference proteome</keyword>
<organism evidence="2 3">
    <name type="scientific">Zestomonas insulae</name>
    <dbReference type="NCBI Taxonomy" id="2809017"/>
    <lineage>
        <taxon>Bacteria</taxon>
        <taxon>Pseudomonadati</taxon>
        <taxon>Pseudomonadota</taxon>
        <taxon>Gammaproteobacteria</taxon>
        <taxon>Pseudomonadales</taxon>
        <taxon>Pseudomonadaceae</taxon>
        <taxon>Zestomonas</taxon>
    </lineage>
</organism>
<feature type="chain" id="PRO_5045480879" evidence="1">
    <location>
        <begin position="20"/>
        <end position="86"/>
    </location>
</feature>
<feature type="signal peptide" evidence="1">
    <location>
        <begin position="1"/>
        <end position="19"/>
    </location>
</feature>
<reference evidence="2 3" key="1">
    <citation type="submission" date="2021-02" db="EMBL/GenBank/DDBJ databases">
        <authorList>
            <person name="Lee D.-H."/>
        </authorList>
    </citation>
    <scope>NUCLEOTIDE SEQUENCE [LARGE SCALE GENOMIC DNA]</scope>
    <source>
        <strain evidence="2 3">UL073</strain>
    </source>
</reference>
<comment type="caution">
    <text evidence="2">The sequence shown here is derived from an EMBL/GenBank/DDBJ whole genome shotgun (WGS) entry which is preliminary data.</text>
</comment>
<keyword evidence="1" id="KW-0732">Signal</keyword>
<gene>
    <name evidence="2" type="ORF">JQX08_00045</name>
</gene>
<evidence type="ECO:0000256" key="1">
    <source>
        <dbReference type="SAM" id="SignalP"/>
    </source>
</evidence>
<dbReference type="InterPro" id="IPR021245">
    <property type="entry name" value="DUF2790"/>
</dbReference>
<evidence type="ECO:0000313" key="2">
    <source>
        <dbReference type="EMBL" id="MBM7059090.1"/>
    </source>
</evidence>
<dbReference type="RefSeq" id="WP_204913801.1">
    <property type="nucleotide sequence ID" value="NZ_JAFEUP010000001.1"/>
</dbReference>
<dbReference type="EMBL" id="JAFEUP010000001">
    <property type="protein sequence ID" value="MBM7059090.1"/>
    <property type="molecule type" value="Genomic_DNA"/>
</dbReference>
<protein>
    <submittedName>
        <fullName evidence="2">DUF2790 domain-containing protein</fullName>
    </submittedName>
</protein>
<dbReference type="Gene3D" id="2.30.140.50">
    <property type="entry name" value="Protein of unknown function DUF2790"/>
    <property type="match status" value="1"/>
</dbReference>